<keyword evidence="1" id="KW-0521">NADP</keyword>
<dbReference type="EMBL" id="ML122277">
    <property type="protein sequence ID" value="RPD58088.1"/>
    <property type="molecule type" value="Genomic_DNA"/>
</dbReference>
<dbReference type="PANTHER" id="PTHR47706">
    <property type="entry name" value="NMRA-LIKE FAMILY PROTEIN"/>
    <property type="match status" value="1"/>
</dbReference>
<proteinExistence type="predicted"/>
<dbReference type="SUPFAM" id="SSF51735">
    <property type="entry name" value="NAD(P)-binding Rossmann-fold domains"/>
    <property type="match status" value="1"/>
</dbReference>
<dbReference type="InterPro" id="IPR008030">
    <property type="entry name" value="NmrA-like"/>
</dbReference>
<sequence>MASDKPLVLVVGATGSTGSSIVDGLLKSGNFRLAALVRPSSFIKPETEALRAAGVDIRLGDIHDSIDKLKATLSGVDILISVVLAWLIPDQKDIFRAAKEVGVKRVVPCDFGTPGVRGLRTLHDSKLDIRAFIQELGVSYTFIDIGWWMQFWLPLPSRSTVSDAAKMMAYTYLEDGSAKTLVTDYRHTGLFVARIVADPRTLNHAVIVWEDEVSQAEAQELAVRLSGEGEALRAKFVQVTRDTFQKGIEEGKRELATNPDSPVALAKTSWNAYMHSMLVLGENTLESAKKLGYLDARELYPDIPAHPLKEFAEEFYSIPQPGEEYNYYAPRE</sequence>
<dbReference type="GO" id="GO:0016491">
    <property type="term" value="F:oxidoreductase activity"/>
    <property type="evidence" value="ECO:0007669"/>
    <property type="project" value="UniProtKB-KW"/>
</dbReference>
<dbReference type="Proteomes" id="UP000313359">
    <property type="component" value="Unassembled WGS sequence"/>
</dbReference>
<reference evidence="4" key="1">
    <citation type="journal article" date="2018" name="Genome Biol. Evol.">
        <title>Genomics and development of Lentinus tigrinus, a white-rot wood-decaying mushroom with dimorphic fruiting bodies.</title>
        <authorList>
            <person name="Wu B."/>
            <person name="Xu Z."/>
            <person name="Knudson A."/>
            <person name="Carlson A."/>
            <person name="Chen N."/>
            <person name="Kovaka S."/>
            <person name="LaButti K."/>
            <person name="Lipzen A."/>
            <person name="Pennachio C."/>
            <person name="Riley R."/>
            <person name="Schakwitz W."/>
            <person name="Umezawa K."/>
            <person name="Ohm R.A."/>
            <person name="Grigoriev I.V."/>
            <person name="Nagy L.G."/>
            <person name="Gibbons J."/>
            <person name="Hibbett D."/>
        </authorList>
    </citation>
    <scope>NUCLEOTIDE SEQUENCE [LARGE SCALE GENOMIC DNA]</scope>
    <source>
        <strain evidence="4">ALCF2SS1-6</strain>
    </source>
</reference>
<protein>
    <submittedName>
        <fullName evidence="4">NAD-P-binding protein</fullName>
    </submittedName>
</protein>
<dbReference type="STRING" id="1328759.A0A5C2S3L1"/>
<organism evidence="4 5">
    <name type="scientific">Lentinus tigrinus ALCF2SS1-6</name>
    <dbReference type="NCBI Taxonomy" id="1328759"/>
    <lineage>
        <taxon>Eukaryota</taxon>
        <taxon>Fungi</taxon>
        <taxon>Dikarya</taxon>
        <taxon>Basidiomycota</taxon>
        <taxon>Agaricomycotina</taxon>
        <taxon>Agaricomycetes</taxon>
        <taxon>Polyporales</taxon>
        <taxon>Polyporaceae</taxon>
        <taxon>Lentinus</taxon>
    </lineage>
</organism>
<keyword evidence="5" id="KW-1185">Reference proteome</keyword>
<feature type="domain" description="NmrA-like" evidence="3">
    <location>
        <begin position="5"/>
        <end position="224"/>
    </location>
</feature>
<dbReference type="Gene3D" id="3.90.25.10">
    <property type="entry name" value="UDP-galactose 4-epimerase, domain 1"/>
    <property type="match status" value="1"/>
</dbReference>
<evidence type="ECO:0000259" key="3">
    <source>
        <dbReference type="Pfam" id="PF05368"/>
    </source>
</evidence>
<evidence type="ECO:0000313" key="4">
    <source>
        <dbReference type="EMBL" id="RPD58088.1"/>
    </source>
</evidence>
<dbReference type="InterPro" id="IPR051609">
    <property type="entry name" value="NmrA/Isoflavone_reductase-like"/>
</dbReference>
<evidence type="ECO:0000313" key="5">
    <source>
        <dbReference type="Proteomes" id="UP000313359"/>
    </source>
</evidence>
<dbReference type="Pfam" id="PF05368">
    <property type="entry name" value="NmrA"/>
    <property type="match status" value="1"/>
</dbReference>
<dbReference type="PANTHER" id="PTHR47706:SF9">
    <property type="entry name" value="NMRA-LIKE DOMAIN-CONTAINING PROTEIN-RELATED"/>
    <property type="match status" value="1"/>
</dbReference>
<evidence type="ECO:0000256" key="1">
    <source>
        <dbReference type="ARBA" id="ARBA00022857"/>
    </source>
</evidence>
<dbReference type="OrthoDB" id="2798875at2759"/>
<dbReference type="InterPro" id="IPR036291">
    <property type="entry name" value="NAD(P)-bd_dom_sf"/>
</dbReference>
<evidence type="ECO:0000256" key="2">
    <source>
        <dbReference type="ARBA" id="ARBA00023002"/>
    </source>
</evidence>
<gene>
    <name evidence="4" type="ORF">L227DRAFT_529454</name>
</gene>
<accession>A0A5C2S3L1</accession>
<name>A0A5C2S3L1_9APHY</name>
<keyword evidence="2" id="KW-0560">Oxidoreductase</keyword>
<dbReference type="Gene3D" id="3.40.50.720">
    <property type="entry name" value="NAD(P)-binding Rossmann-like Domain"/>
    <property type="match status" value="1"/>
</dbReference>
<dbReference type="AlphaFoldDB" id="A0A5C2S3L1"/>